<evidence type="ECO:0000313" key="8">
    <source>
        <dbReference type="Proteomes" id="UP000428260"/>
    </source>
</evidence>
<evidence type="ECO:0000313" key="7">
    <source>
        <dbReference type="EMBL" id="QGY42956.1"/>
    </source>
</evidence>
<keyword evidence="4" id="KW-0067">ATP-binding</keyword>
<dbReference type="InterPro" id="IPR017438">
    <property type="entry name" value="ATP-NAD_kinase_N"/>
</dbReference>
<protein>
    <submittedName>
        <fullName evidence="7">Diacylglycerol kinase family lipid kinase</fullName>
    </submittedName>
</protein>
<gene>
    <name evidence="7" type="ORF">GM418_04570</name>
</gene>
<accession>A0A6I6JJH3</accession>
<dbReference type="InterPro" id="IPR016064">
    <property type="entry name" value="NAD/diacylglycerol_kinase_sf"/>
</dbReference>
<dbReference type="Gene3D" id="3.40.50.10330">
    <property type="entry name" value="Probable inorganic polyphosphate/atp-NAD kinase, domain 1"/>
    <property type="match status" value="1"/>
</dbReference>
<reference evidence="7 8" key="1">
    <citation type="submission" date="2019-11" db="EMBL/GenBank/DDBJ databases">
        <authorList>
            <person name="Zheng R.K."/>
            <person name="Sun C.M."/>
        </authorList>
    </citation>
    <scope>NUCLEOTIDE SEQUENCE [LARGE SCALE GENOMIC DNA]</scope>
    <source>
        <strain evidence="7 8">WC007</strain>
    </source>
</reference>
<feature type="transmembrane region" description="Helical" evidence="5">
    <location>
        <begin position="235"/>
        <end position="252"/>
    </location>
</feature>
<dbReference type="Pfam" id="PF00781">
    <property type="entry name" value="DAGK_cat"/>
    <property type="match status" value="1"/>
</dbReference>
<dbReference type="SUPFAM" id="SSF111331">
    <property type="entry name" value="NAD kinase/diacylglycerol kinase-like"/>
    <property type="match status" value="1"/>
</dbReference>
<evidence type="ECO:0000256" key="4">
    <source>
        <dbReference type="ARBA" id="ARBA00022840"/>
    </source>
</evidence>
<dbReference type="GO" id="GO:0016301">
    <property type="term" value="F:kinase activity"/>
    <property type="evidence" value="ECO:0007669"/>
    <property type="project" value="UniProtKB-KW"/>
</dbReference>
<dbReference type="Gene3D" id="2.60.200.40">
    <property type="match status" value="1"/>
</dbReference>
<keyword evidence="5" id="KW-0812">Transmembrane</keyword>
<keyword evidence="3 7" id="KW-0418">Kinase</keyword>
<dbReference type="InterPro" id="IPR045540">
    <property type="entry name" value="YegS/DAGK_C"/>
</dbReference>
<evidence type="ECO:0000256" key="2">
    <source>
        <dbReference type="ARBA" id="ARBA00022741"/>
    </source>
</evidence>
<feature type="domain" description="DAGKc" evidence="6">
    <location>
        <begin position="10"/>
        <end position="140"/>
    </location>
</feature>
<evidence type="ECO:0000256" key="1">
    <source>
        <dbReference type="ARBA" id="ARBA00022679"/>
    </source>
</evidence>
<dbReference type="PROSITE" id="PS50146">
    <property type="entry name" value="DAGK"/>
    <property type="match status" value="1"/>
</dbReference>
<dbReference type="PANTHER" id="PTHR12358">
    <property type="entry name" value="SPHINGOSINE KINASE"/>
    <property type="match status" value="1"/>
</dbReference>
<evidence type="ECO:0000256" key="3">
    <source>
        <dbReference type="ARBA" id="ARBA00022777"/>
    </source>
</evidence>
<dbReference type="InterPro" id="IPR050187">
    <property type="entry name" value="Lipid_Phosphate_FormReg"/>
</dbReference>
<keyword evidence="2" id="KW-0547">Nucleotide-binding</keyword>
<keyword evidence="8" id="KW-1185">Reference proteome</keyword>
<sequence>MIKQRTLKKKSKQKILFVINPKSGNNRKGDYETQILDFAKTEGFEYKIYKTTGENDSKDIRELLNIYRPDKVIAFGGDGTFNMVAVEMIGKKAALGIIPGGSANGLAFNLDIPTRFSDALEISIKGRGVPMDVIRVNDKYYCFHLSDVGINARIVKRFEKEDTRGMIGYGKQLFKELFSPKSFFSYNIETGGRKKRLKAEMIVIANAQSYGTGVKINPAGNISDGKFEIVTIKPYPWWFVFNFIFAGFTGNLHRMEYVKVYRSEKAKITLDKTQDFQIDGEVIGKVKNLKLEIIPNAIQVIRG</sequence>
<dbReference type="Proteomes" id="UP000428260">
    <property type="component" value="Chromosome"/>
</dbReference>
<dbReference type="KEGG" id="mcos:GM418_04570"/>
<dbReference type="PANTHER" id="PTHR12358:SF54">
    <property type="entry name" value="SPHINGOSINE KINASE RELATED PROTEIN"/>
    <property type="match status" value="1"/>
</dbReference>
<organism evidence="7 8">
    <name type="scientific">Maribellus comscasis</name>
    <dbReference type="NCBI Taxonomy" id="2681766"/>
    <lineage>
        <taxon>Bacteria</taxon>
        <taxon>Pseudomonadati</taxon>
        <taxon>Bacteroidota</taxon>
        <taxon>Bacteroidia</taxon>
        <taxon>Marinilabiliales</taxon>
        <taxon>Prolixibacteraceae</taxon>
        <taxon>Maribellus</taxon>
    </lineage>
</organism>
<name>A0A6I6JJH3_9BACT</name>
<dbReference type="InterPro" id="IPR001206">
    <property type="entry name" value="Diacylglycerol_kinase_cat_dom"/>
</dbReference>
<dbReference type="SMART" id="SM00046">
    <property type="entry name" value="DAGKc"/>
    <property type="match status" value="1"/>
</dbReference>
<dbReference type="AlphaFoldDB" id="A0A6I6JJH3"/>
<keyword evidence="5" id="KW-1133">Transmembrane helix</keyword>
<dbReference type="GO" id="GO:0005524">
    <property type="term" value="F:ATP binding"/>
    <property type="evidence" value="ECO:0007669"/>
    <property type="project" value="UniProtKB-KW"/>
</dbReference>
<dbReference type="EMBL" id="CP046401">
    <property type="protein sequence ID" value="QGY42956.1"/>
    <property type="molecule type" value="Genomic_DNA"/>
</dbReference>
<dbReference type="Pfam" id="PF19279">
    <property type="entry name" value="YegS_C"/>
    <property type="match status" value="1"/>
</dbReference>
<proteinExistence type="predicted"/>
<evidence type="ECO:0000256" key="5">
    <source>
        <dbReference type="SAM" id="Phobius"/>
    </source>
</evidence>
<evidence type="ECO:0000259" key="6">
    <source>
        <dbReference type="PROSITE" id="PS50146"/>
    </source>
</evidence>
<keyword evidence="1" id="KW-0808">Transferase</keyword>
<keyword evidence="5" id="KW-0472">Membrane</keyword>